<dbReference type="Gene3D" id="1.10.10.60">
    <property type="entry name" value="Homeodomain-like"/>
    <property type="match status" value="2"/>
</dbReference>
<dbReference type="GO" id="GO:0043565">
    <property type="term" value="F:sequence-specific DNA binding"/>
    <property type="evidence" value="ECO:0007669"/>
    <property type="project" value="InterPro"/>
</dbReference>
<dbReference type="AlphaFoldDB" id="A0A4R2L7W3"/>
<dbReference type="InterPro" id="IPR014710">
    <property type="entry name" value="RmlC-like_jellyroll"/>
</dbReference>
<proteinExistence type="predicted"/>
<dbReference type="EMBL" id="SLWY01000006">
    <property type="protein sequence ID" value="TCO82058.1"/>
    <property type="molecule type" value="Genomic_DNA"/>
</dbReference>
<dbReference type="Proteomes" id="UP000295765">
    <property type="component" value="Unassembled WGS sequence"/>
</dbReference>
<dbReference type="Gene3D" id="2.60.120.10">
    <property type="entry name" value="Jelly Rolls"/>
    <property type="match status" value="1"/>
</dbReference>
<keyword evidence="1" id="KW-0805">Transcription regulation</keyword>
<organism evidence="6 7">
    <name type="scientific">Plasticicumulans lactativorans</name>
    <dbReference type="NCBI Taxonomy" id="1133106"/>
    <lineage>
        <taxon>Bacteria</taxon>
        <taxon>Pseudomonadati</taxon>
        <taxon>Pseudomonadota</taxon>
        <taxon>Gammaproteobacteria</taxon>
        <taxon>Candidatus Competibacteraceae</taxon>
        <taxon>Plasticicumulans</taxon>
    </lineage>
</organism>
<evidence type="ECO:0000256" key="4">
    <source>
        <dbReference type="SAM" id="MobiDB-lite"/>
    </source>
</evidence>
<dbReference type="GO" id="GO:0003700">
    <property type="term" value="F:DNA-binding transcription factor activity"/>
    <property type="evidence" value="ECO:0007669"/>
    <property type="project" value="InterPro"/>
</dbReference>
<dbReference type="OrthoDB" id="5740883at2"/>
<dbReference type="InterPro" id="IPR018060">
    <property type="entry name" value="HTH_AraC"/>
</dbReference>
<reference evidence="6 7" key="1">
    <citation type="submission" date="2019-03" db="EMBL/GenBank/DDBJ databases">
        <title>Genomic Encyclopedia of Type Strains, Phase IV (KMG-IV): sequencing the most valuable type-strain genomes for metagenomic binning, comparative biology and taxonomic classification.</title>
        <authorList>
            <person name="Goeker M."/>
        </authorList>
    </citation>
    <scope>NUCLEOTIDE SEQUENCE [LARGE SCALE GENOMIC DNA]</scope>
    <source>
        <strain evidence="6 7">DSM 25287</strain>
    </source>
</reference>
<gene>
    <name evidence="6" type="ORF">EV699_106153</name>
</gene>
<dbReference type="Pfam" id="PF12833">
    <property type="entry name" value="HTH_18"/>
    <property type="match status" value="1"/>
</dbReference>
<name>A0A4R2L7W3_9GAMM</name>
<dbReference type="PANTHER" id="PTHR46796">
    <property type="entry name" value="HTH-TYPE TRANSCRIPTIONAL ACTIVATOR RHAS-RELATED"/>
    <property type="match status" value="1"/>
</dbReference>
<dbReference type="PROSITE" id="PS01124">
    <property type="entry name" value="HTH_ARAC_FAMILY_2"/>
    <property type="match status" value="1"/>
</dbReference>
<feature type="region of interest" description="Disordered" evidence="4">
    <location>
        <begin position="1"/>
        <end position="27"/>
    </location>
</feature>
<dbReference type="SMART" id="SM00342">
    <property type="entry name" value="HTH_ARAC"/>
    <property type="match status" value="1"/>
</dbReference>
<dbReference type="RefSeq" id="WP_132540356.1">
    <property type="nucleotide sequence ID" value="NZ_SLWY01000006.1"/>
</dbReference>
<evidence type="ECO:0000259" key="5">
    <source>
        <dbReference type="PROSITE" id="PS01124"/>
    </source>
</evidence>
<feature type="domain" description="HTH araC/xylS-type" evidence="5">
    <location>
        <begin position="223"/>
        <end position="322"/>
    </location>
</feature>
<protein>
    <submittedName>
        <fullName evidence="6">AraC-like DNA-binding protein</fullName>
    </submittedName>
</protein>
<evidence type="ECO:0000256" key="1">
    <source>
        <dbReference type="ARBA" id="ARBA00023015"/>
    </source>
</evidence>
<dbReference type="SUPFAM" id="SSF46689">
    <property type="entry name" value="Homeodomain-like"/>
    <property type="match status" value="1"/>
</dbReference>
<keyword evidence="3" id="KW-0804">Transcription</keyword>
<evidence type="ECO:0000256" key="2">
    <source>
        <dbReference type="ARBA" id="ARBA00023125"/>
    </source>
</evidence>
<sequence length="327" mass="35525">MRKKPDAGPISTLVPPPGPGSPCGQTPEQARRLRQLLADGVARLSAGTLPVRLPTIAGEWEMRGDGHFHLVPELFLQVSGWTRFRFPHGTLHLGPGEALVVPPRLLHAENVGSGPDGAAFCNVVVFAEGASMGCHLAHEEAPGTPGILHLEVRHHPQARYVQDWLTDAARLARNAGSGSDAASPGASWLAVQTRALVSAAVAGVLQALDDVDPDARPEPALVTRARVLVQNQLGDHHLSVRRLAEQSGCTADYLSHVFSRSTDEHLAAYINRQRMERGARLLRETSLSGKEVAWACGFSTQSYFIRNFRLHFGMTPRAWRAGRDEER</sequence>
<evidence type="ECO:0000313" key="6">
    <source>
        <dbReference type="EMBL" id="TCO82058.1"/>
    </source>
</evidence>
<comment type="caution">
    <text evidence="6">The sequence shown here is derived from an EMBL/GenBank/DDBJ whole genome shotgun (WGS) entry which is preliminary data.</text>
</comment>
<dbReference type="InterPro" id="IPR011051">
    <property type="entry name" value="RmlC_Cupin_sf"/>
</dbReference>
<dbReference type="InterPro" id="IPR050204">
    <property type="entry name" value="AraC_XylS_family_regulators"/>
</dbReference>
<keyword evidence="2 6" id="KW-0238">DNA-binding</keyword>
<keyword evidence="7" id="KW-1185">Reference proteome</keyword>
<dbReference type="SUPFAM" id="SSF51182">
    <property type="entry name" value="RmlC-like cupins"/>
    <property type="match status" value="1"/>
</dbReference>
<evidence type="ECO:0000256" key="3">
    <source>
        <dbReference type="ARBA" id="ARBA00023163"/>
    </source>
</evidence>
<dbReference type="InterPro" id="IPR009057">
    <property type="entry name" value="Homeodomain-like_sf"/>
</dbReference>
<accession>A0A4R2L7W3</accession>
<evidence type="ECO:0000313" key="7">
    <source>
        <dbReference type="Proteomes" id="UP000295765"/>
    </source>
</evidence>